<evidence type="ECO:0000256" key="3">
    <source>
        <dbReference type="ARBA" id="ARBA00012078"/>
    </source>
</evidence>
<comment type="catalytic activity">
    <reaction evidence="11 13">
        <text>L-homoserine + ATP = O-phospho-L-homoserine + ADP + H(+)</text>
        <dbReference type="Rhea" id="RHEA:13985"/>
        <dbReference type="ChEBI" id="CHEBI:15378"/>
        <dbReference type="ChEBI" id="CHEBI:30616"/>
        <dbReference type="ChEBI" id="CHEBI:57476"/>
        <dbReference type="ChEBI" id="CHEBI:57590"/>
        <dbReference type="ChEBI" id="CHEBI:456216"/>
        <dbReference type="EC" id="2.7.1.39"/>
    </reaction>
</comment>
<protein>
    <recommendedName>
        <fullName evidence="4 13">Homoserine kinase</fullName>
        <shortName evidence="13">HK</shortName>
        <shortName evidence="13">HSK</shortName>
        <ecNumber evidence="3 13">2.7.1.39</ecNumber>
    </recommendedName>
</protein>
<dbReference type="SUPFAM" id="SSF55060">
    <property type="entry name" value="GHMP Kinase, C-terminal domain"/>
    <property type="match status" value="1"/>
</dbReference>
<comment type="similarity">
    <text evidence="2 13">Belongs to the GHMP kinase family. Homoserine kinase subfamily.</text>
</comment>
<dbReference type="GO" id="GO:0009088">
    <property type="term" value="P:threonine biosynthetic process"/>
    <property type="evidence" value="ECO:0007669"/>
    <property type="project" value="UniProtKB-UniRule"/>
</dbReference>
<reference evidence="15 16" key="1">
    <citation type="submission" date="2020-08" db="EMBL/GenBank/DDBJ databases">
        <title>Winkia gen. nov., sp. nov., isolated from faeces of the Anser albifrons in China.</title>
        <authorList>
            <person name="Liu Q."/>
        </authorList>
    </citation>
    <scope>NUCLEOTIDE SEQUENCE [LARGE SCALE GENOMIC DNA]</scope>
    <source>
        <strain evidence="15 16">C62</strain>
    </source>
</reference>
<dbReference type="InterPro" id="IPR006204">
    <property type="entry name" value="GHMP_kinase_N_dom"/>
</dbReference>
<evidence type="ECO:0000256" key="9">
    <source>
        <dbReference type="ARBA" id="ARBA00022777"/>
    </source>
</evidence>
<evidence type="ECO:0000256" key="1">
    <source>
        <dbReference type="ARBA" id="ARBA00005015"/>
    </source>
</evidence>
<keyword evidence="16" id="KW-1185">Reference proteome</keyword>
<evidence type="ECO:0000256" key="5">
    <source>
        <dbReference type="ARBA" id="ARBA00022605"/>
    </source>
</evidence>
<comment type="caution">
    <text evidence="15">The sequence shown here is derived from an EMBL/GenBank/DDBJ whole genome shotgun (WGS) entry which is preliminary data.</text>
</comment>
<dbReference type="NCBIfam" id="TIGR00191">
    <property type="entry name" value="thrB"/>
    <property type="match status" value="1"/>
</dbReference>
<evidence type="ECO:0000256" key="11">
    <source>
        <dbReference type="ARBA" id="ARBA00049375"/>
    </source>
</evidence>
<comment type="subcellular location">
    <subcellularLocation>
        <location evidence="13">Cytoplasm</location>
    </subcellularLocation>
</comment>
<name>A0A8I0KUT2_9ACTO</name>
<evidence type="ECO:0000256" key="13">
    <source>
        <dbReference type="HAMAP-Rule" id="MF_00384"/>
    </source>
</evidence>
<evidence type="ECO:0000256" key="10">
    <source>
        <dbReference type="ARBA" id="ARBA00022840"/>
    </source>
</evidence>
<evidence type="ECO:0000313" key="15">
    <source>
        <dbReference type="EMBL" id="MBD3690038.1"/>
    </source>
</evidence>
<evidence type="ECO:0000256" key="6">
    <source>
        <dbReference type="ARBA" id="ARBA00022679"/>
    </source>
</evidence>
<dbReference type="Pfam" id="PF00288">
    <property type="entry name" value="GHMP_kinases_N"/>
    <property type="match status" value="1"/>
</dbReference>
<dbReference type="UniPathway" id="UPA00050">
    <property type="reaction ID" value="UER00064"/>
</dbReference>
<dbReference type="Gene3D" id="3.30.70.890">
    <property type="entry name" value="GHMP kinase, C-terminal domain"/>
    <property type="match status" value="1"/>
</dbReference>
<dbReference type="InterPro" id="IPR000870">
    <property type="entry name" value="Homoserine_kinase"/>
</dbReference>
<evidence type="ECO:0000256" key="4">
    <source>
        <dbReference type="ARBA" id="ARBA00017858"/>
    </source>
</evidence>
<dbReference type="PIRSF" id="PIRSF000676">
    <property type="entry name" value="Homoser_kin"/>
    <property type="match status" value="1"/>
</dbReference>
<organism evidence="15 16">
    <name type="scientific">Nanchangia anserum</name>
    <dbReference type="NCBI Taxonomy" id="2692125"/>
    <lineage>
        <taxon>Bacteria</taxon>
        <taxon>Bacillati</taxon>
        <taxon>Actinomycetota</taxon>
        <taxon>Actinomycetes</taxon>
        <taxon>Actinomycetales</taxon>
        <taxon>Actinomycetaceae</taxon>
        <taxon>Nanchangia</taxon>
    </lineage>
</organism>
<keyword evidence="9 13" id="KW-0418">Kinase</keyword>
<keyword evidence="8 13" id="KW-0547">Nucleotide-binding</keyword>
<dbReference type="HAMAP" id="MF_00384">
    <property type="entry name" value="Homoser_kinase"/>
    <property type="match status" value="1"/>
</dbReference>
<dbReference type="GO" id="GO:0004413">
    <property type="term" value="F:homoserine kinase activity"/>
    <property type="evidence" value="ECO:0007669"/>
    <property type="project" value="UniProtKB-UniRule"/>
</dbReference>
<accession>A0A8I0KUT2</accession>
<feature type="domain" description="GHMP kinase N-terminal" evidence="14">
    <location>
        <begin position="64"/>
        <end position="145"/>
    </location>
</feature>
<dbReference type="GO" id="GO:0005524">
    <property type="term" value="F:ATP binding"/>
    <property type="evidence" value="ECO:0007669"/>
    <property type="project" value="UniProtKB-UniRule"/>
</dbReference>
<proteinExistence type="inferred from homology"/>
<dbReference type="Gene3D" id="3.30.230.10">
    <property type="match status" value="1"/>
</dbReference>
<evidence type="ECO:0000313" key="16">
    <source>
        <dbReference type="Proteomes" id="UP000627538"/>
    </source>
</evidence>
<dbReference type="EMBL" id="JACRUO010000002">
    <property type="protein sequence ID" value="MBD3690038.1"/>
    <property type="molecule type" value="Genomic_DNA"/>
</dbReference>
<keyword evidence="6 13" id="KW-0808">Transferase</keyword>
<sequence length="296" mass="30960">MGVTVESARVRVPATSANLGPGFDSLGLALDIYDEVEVRTTDGPSRVDIVGEGAGTLATDERHLVVRMLRLGLERAGCPQVGVHMRCHNRIPHSRGMGSSAAAIVAGLGLAAVLSGGALSREDILSLASHEEGHPDNVAPAIYGGLTVSWTDGEDARTLRLDPPEQLRLSVLVPGGELATERARSLLPASVPHADAAFNAARAALLVASLASGGGDLMAATEDRLHQPYRRDIMAESLELMDSLRARRFPAVVSGAGPSVLVFARLDAEARAHVEAADFRLIETTCPASGLEMTTA</sequence>
<dbReference type="PANTHER" id="PTHR20861">
    <property type="entry name" value="HOMOSERINE/4-DIPHOSPHOCYTIDYL-2-C-METHYL-D-ERYTHRITOL KINASE"/>
    <property type="match status" value="1"/>
</dbReference>
<keyword evidence="7 13" id="KW-0791">Threonine biosynthesis</keyword>
<gene>
    <name evidence="13" type="primary">thrB</name>
    <name evidence="15" type="ORF">H8R10_07350</name>
</gene>
<comment type="function">
    <text evidence="12 13">Catalyzes the ATP-dependent phosphorylation of L-homoserine to L-homoserine phosphate.</text>
</comment>
<evidence type="ECO:0000256" key="12">
    <source>
        <dbReference type="ARBA" id="ARBA00049954"/>
    </source>
</evidence>
<dbReference type="AlphaFoldDB" id="A0A8I0KUT2"/>
<dbReference type="Proteomes" id="UP000627538">
    <property type="component" value="Unassembled WGS sequence"/>
</dbReference>
<evidence type="ECO:0000256" key="2">
    <source>
        <dbReference type="ARBA" id="ARBA00007370"/>
    </source>
</evidence>
<dbReference type="InterPro" id="IPR006203">
    <property type="entry name" value="GHMP_knse_ATP-bd_CS"/>
</dbReference>
<dbReference type="InterPro" id="IPR036554">
    <property type="entry name" value="GHMP_kinase_C_sf"/>
</dbReference>
<keyword evidence="13" id="KW-0963">Cytoplasm</keyword>
<feature type="binding site" evidence="13">
    <location>
        <begin position="92"/>
        <end position="102"/>
    </location>
    <ligand>
        <name>ATP</name>
        <dbReference type="ChEBI" id="CHEBI:30616"/>
    </ligand>
</feature>
<dbReference type="GO" id="GO:0005737">
    <property type="term" value="C:cytoplasm"/>
    <property type="evidence" value="ECO:0007669"/>
    <property type="project" value="UniProtKB-SubCell"/>
</dbReference>
<evidence type="ECO:0000259" key="14">
    <source>
        <dbReference type="Pfam" id="PF00288"/>
    </source>
</evidence>
<dbReference type="InterPro" id="IPR014721">
    <property type="entry name" value="Ribsml_uS5_D2-typ_fold_subgr"/>
</dbReference>
<dbReference type="EC" id="2.7.1.39" evidence="3 13"/>
<dbReference type="RefSeq" id="WP_191072141.1">
    <property type="nucleotide sequence ID" value="NZ_CP060506.1"/>
</dbReference>
<dbReference type="SUPFAM" id="SSF54211">
    <property type="entry name" value="Ribosomal protein S5 domain 2-like"/>
    <property type="match status" value="1"/>
</dbReference>
<evidence type="ECO:0000256" key="8">
    <source>
        <dbReference type="ARBA" id="ARBA00022741"/>
    </source>
</evidence>
<evidence type="ECO:0000256" key="7">
    <source>
        <dbReference type="ARBA" id="ARBA00022697"/>
    </source>
</evidence>
<keyword evidence="5 13" id="KW-0028">Amino-acid biosynthesis</keyword>
<keyword evidence="10 13" id="KW-0067">ATP-binding</keyword>
<dbReference type="PANTHER" id="PTHR20861:SF1">
    <property type="entry name" value="HOMOSERINE KINASE"/>
    <property type="match status" value="1"/>
</dbReference>
<dbReference type="PRINTS" id="PR00958">
    <property type="entry name" value="HOMSERKINASE"/>
</dbReference>
<comment type="pathway">
    <text evidence="1 13">Amino-acid biosynthesis; L-threonine biosynthesis; L-threonine from L-aspartate: step 4/5.</text>
</comment>
<dbReference type="PROSITE" id="PS00627">
    <property type="entry name" value="GHMP_KINASES_ATP"/>
    <property type="match status" value="1"/>
</dbReference>
<dbReference type="InterPro" id="IPR020568">
    <property type="entry name" value="Ribosomal_Su5_D2-typ_SF"/>
</dbReference>